<evidence type="ECO:0000313" key="2">
    <source>
        <dbReference type="Proteomes" id="UP000610203"/>
    </source>
</evidence>
<accession>A0ABQ3GSM2</accession>
<dbReference type="RefSeq" id="WP_189585924.1">
    <property type="nucleotide sequence ID" value="NZ_BMZR01000005.1"/>
</dbReference>
<protein>
    <submittedName>
        <fullName evidence="1">Uncharacterized protein</fullName>
    </submittedName>
</protein>
<evidence type="ECO:0000313" key="1">
    <source>
        <dbReference type="EMBL" id="GHD35819.1"/>
    </source>
</evidence>
<gene>
    <name evidence="1" type="ORF">GCM10016272_22170</name>
</gene>
<comment type="caution">
    <text evidence="1">The sequence shown here is derived from an EMBL/GenBank/DDBJ whole genome shotgun (WGS) entry which is preliminary data.</text>
</comment>
<dbReference type="EMBL" id="BMZR01000005">
    <property type="protein sequence ID" value="GHD35819.1"/>
    <property type="molecule type" value="Genomic_DNA"/>
</dbReference>
<name>A0ABQ3GSM2_9GAMM</name>
<sequence>MELVANIWPIVDQMTGIVQRFLFRAYALEATDQEISTVLTILARSDYRIAQVAKIPDNYKLSSEHGTMSGAVEVAMFNQYMHSILEDTLIAAEKSFADMNNYGIGVDGPLIPKTLTFPAEPYLVTTYLLESPSGELTPHIKAG</sequence>
<dbReference type="Proteomes" id="UP000610203">
    <property type="component" value="Unassembled WGS sequence"/>
</dbReference>
<organism evidence="1 2">
    <name type="scientific">Psychrobacter glaciei</name>
    <dbReference type="NCBI Taxonomy" id="619771"/>
    <lineage>
        <taxon>Bacteria</taxon>
        <taxon>Pseudomonadati</taxon>
        <taxon>Pseudomonadota</taxon>
        <taxon>Gammaproteobacteria</taxon>
        <taxon>Moraxellales</taxon>
        <taxon>Moraxellaceae</taxon>
        <taxon>Psychrobacter</taxon>
    </lineage>
</organism>
<keyword evidence="2" id="KW-1185">Reference proteome</keyword>
<proteinExistence type="predicted"/>
<reference evidence="2" key="1">
    <citation type="journal article" date="2019" name="Int. J. Syst. Evol. Microbiol.">
        <title>The Global Catalogue of Microorganisms (GCM) 10K type strain sequencing project: providing services to taxonomists for standard genome sequencing and annotation.</title>
        <authorList>
            <consortium name="The Broad Institute Genomics Platform"/>
            <consortium name="The Broad Institute Genome Sequencing Center for Infectious Disease"/>
            <person name="Wu L."/>
            <person name="Ma J."/>
        </authorList>
    </citation>
    <scope>NUCLEOTIDE SEQUENCE [LARGE SCALE GENOMIC DNA]</scope>
    <source>
        <strain evidence="2">KCTC 42280</strain>
    </source>
</reference>